<protein>
    <submittedName>
        <fullName evidence="1">Uncharacterized protein</fullName>
    </submittedName>
</protein>
<organism evidence="1">
    <name type="scientific">Anguilla anguilla</name>
    <name type="common">European freshwater eel</name>
    <name type="synonym">Muraena anguilla</name>
    <dbReference type="NCBI Taxonomy" id="7936"/>
    <lineage>
        <taxon>Eukaryota</taxon>
        <taxon>Metazoa</taxon>
        <taxon>Chordata</taxon>
        <taxon>Craniata</taxon>
        <taxon>Vertebrata</taxon>
        <taxon>Euteleostomi</taxon>
        <taxon>Actinopterygii</taxon>
        <taxon>Neopterygii</taxon>
        <taxon>Teleostei</taxon>
        <taxon>Anguilliformes</taxon>
        <taxon>Anguillidae</taxon>
        <taxon>Anguilla</taxon>
    </lineage>
</organism>
<sequence length="23" mass="2488">MYCWPLGGVEENLLLGSMGESAM</sequence>
<proteinExistence type="predicted"/>
<accession>A0A0E9W235</accession>
<dbReference type="AlphaFoldDB" id="A0A0E9W235"/>
<reference evidence="1" key="1">
    <citation type="submission" date="2014-11" db="EMBL/GenBank/DDBJ databases">
        <authorList>
            <person name="Amaro Gonzalez C."/>
        </authorList>
    </citation>
    <scope>NUCLEOTIDE SEQUENCE</scope>
</reference>
<reference evidence="1" key="2">
    <citation type="journal article" date="2015" name="Fish Shellfish Immunol.">
        <title>Early steps in the European eel (Anguilla anguilla)-Vibrio vulnificus interaction in the gills: Role of the RtxA13 toxin.</title>
        <authorList>
            <person name="Callol A."/>
            <person name="Pajuelo D."/>
            <person name="Ebbesson L."/>
            <person name="Teles M."/>
            <person name="MacKenzie S."/>
            <person name="Amaro C."/>
        </authorList>
    </citation>
    <scope>NUCLEOTIDE SEQUENCE</scope>
</reference>
<name>A0A0E9W235_ANGAN</name>
<evidence type="ECO:0000313" key="1">
    <source>
        <dbReference type="EMBL" id="JAH84412.1"/>
    </source>
</evidence>
<dbReference type="EMBL" id="GBXM01024165">
    <property type="protein sequence ID" value="JAH84412.1"/>
    <property type="molecule type" value="Transcribed_RNA"/>
</dbReference>